<dbReference type="Pfam" id="PF08220">
    <property type="entry name" value="HTH_DeoR"/>
    <property type="match status" value="1"/>
</dbReference>
<evidence type="ECO:0000313" key="5">
    <source>
        <dbReference type="EMBL" id="NBC68640.1"/>
    </source>
</evidence>
<dbReference type="Pfam" id="PF00455">
    <property type="entry name" value="DeoRC"/>
    <property type="match status" value="1"/>
</dbReference>
<dbReference type="AlphaFoldDB" id="A0A7X5BZX6"/>
<reference evidence="5 6" key="1">
    <citation type="submission" date="2020-01" db="EMBL/GenBank/DDBJ databases">
        <title>Paenibacillus soybeanensis sp. nov. isolated from the nodules of soybean (Glycine max(L.) Merr).</title>
        <authorList>
            <person name="Wang H."/>
        </authorList>
    </citation>
    <scope>NUCLEOTIDE SEQUENCE [LARGE SCALE GENOMIC DNA]</scope>
    <source>
        <strain evidence="5 6">DSM 23054</strain>
    </source>
</reference>
<accession>A0A7X5BZX6</accession>
<dbReference type="InterPro" id="IPR036390">
    <property type="entry name" value="WH_DNA-bd_sf"/>
</dbReference>
<dbReference type="InterPro" id="IPR018356">
    <property type="entry name" value="Tscrpt_reg_HTH_DeoR_CS"/>
</dbReference>
<evidence type="ECO:0000313" key="6">
    <source>
        <dbReference type="Proteomes" id="UP000558113"/>
    </source>
</evidence>
<dbReference type="EMBL" id="JAAAMU010000003">
    <property type="protein sequence ID" value="NBC68640.1"/>
    <property type="molecule type" value="Genomic_DNA"/>
</dbReference>
<dbReference type="Gene3D" id="1.10.10.10">
    <property type="entry name" value="Winged helix-like DNA-binding domain superfamily/Winged helix DNA-binding domain"/>
    <property type="match status" value="1"/>
</dbReference>
<dbReference type="OrthoDB" id="9797223at2"/>
<dbReference type="PRINTS" id="PR00037">
    <property type="entry name" value="HTHLACR"/>
</dbReference>
<evidence type="ECO:0000256" key="3">
    <source>
        <dbReference type="ARBA" id="ARBA00023163"/>
    </source>
</evidence>
<sequence>MLVAERYQYILRLVNEKGSIRVAELSQLCKVTEETIRRDLDRLEGEGRLLRSYGGAIRIGPQTETPYLLRETVHVAEKKYISTEAAAYVEPNERIVLDASTTAWHLASQLPDIPLTVVTNSLKVAFVLSEKKNVVVISTGGTLVPNSLSFVGPLAEQSLEEYYVDKAFISCKGVHMERGISESNELQARVKRKMVGMAEHVYLLADYSKFNTQAFTTITGWERIDHLITDAHTPAEYVQQLRRRSINVIQLSE</sequence>
<dbReference type="InterPro" id="IPR050313">
    <property type="entry name" value="Carb_Metab_HTH_regulators"/>
</dbReference>
<protein>
    <submittedName>
        <fullName evidence="5">DeoR family transcriptional regulator</fullName>
    </submittedName>
</protein>
<proteinExistence type="predicted"/>
<dbReference type="PROSITE" id="PS00894">
    <property type="entry name" value="HTH_DEOR_1"/>
    <property type="match status" value="1"/>
</dbReference>
<dbReference type="GO" id="GO:0003700">
    <property type="term" value="F:DNA-binding transcription factor activity"/>
    <property type="evidence" value="ECO:0007669"/>
    <property type="project" value="InterPro"/>
</dbReference>
<dbReference type="SUPFAM" id="SSF46785">
    <property type="entry name" value="Winged helix' DNA-binding domain"/>
    <property type="match status" value="1"/>
</dbReference>
<evidence type="ECO:0000256" key="2">
    <source>
        <dbReference type="ARBA" id="ARBA00023125"/>
    </source>
</evidence>
<dbReference type="PANTHER" id="PTHR30363:SF44">
    <property type="entry name" value="AGA OPERON TRANSCRIPTIONAL REPRESSOR-RELATED"/>
    <property type="match status" value="1"/>
</dbReference>
<dbReference type="Proteomes" id="UP000558113">
    <property type="component" value="Unassembled WGS sequence"/>
</dbReference>
<dbReference type="InterPro" id="IPR014036">
    <property type="entry name" value="DeoR-like_C"/>
</dbReference>
<dbReference type="PANTHER" id="PTHR30363">
    <property type="entry name" value="HTH-TYPE TRANSCRIPTIONAL REGULATOR SRLR-RELATED"/>
    <property type="match status" value="1"/>
</dbReference>
<keyword evidence="6" id="KW-1185">Reference proteome</keyword>
<organism evidence="5 6">
    <name type="scientific">Paenibacillus sacheonensis</name>
    <dbReference type="NCBI Taxonomy" id="742054"/>
    <lineage>
        <taxon>Bacteria</taxon>
        <taxon>Bacillati</taxon>
        <taxon>Bacillota</taxon>
        <taxon>Bacilli</taxon>
        <taxon>Bacillales</taxon>
        <taxon>Paenibacillaceae</taxon>
        <taxon>Paenibacillus</taxon>
    </lineage>
</organism>
<evidence type="ECO:0000259" key="4">
    <source>
        <dbReference type="PROSITE" id="PS51000"/>
    </source>
</evidence>
<feature type="domain" description="HTH deoR-type" evidence="4">
    <location>
        <begin position="3"/>
        <end position="58"/>
    </location>
</feature>
<dbReference type="InterPro" id="IPR037171">
    <property type="entry name" value="NagB/RpiA_transferase-like"/>
</dbReference>
<evidence type="ECO:0000256" key="1">
    <source>
        <dbReference type="ARBA" id="ARBA00023015"/>
    </source>
</evidence>
<dbReference type="InterPro" id="IPR036388">
    <property type="entry name" value="WH-like_DNA-bd_sf"/>
</dbReference>
<gene>
    <name evidence="5" type="ORF">GT003_06545</name>
</gene>
<name>A0A7X5BZX6_9BACL</name>
<dbReference type="InterPro" id="IPR001034">
    <property type="entry name" value="DeoR_HTH"/>
</dbReference>
<keyword evidence="2" id="KW-0238">DNA-binding</keyword>
<keyword evidence="3" id="KW-0804">Transcription</keyword>
<dbReference type="PROSITE" id="PS51000">
    <property type="entry name" value="HTH_DEOR_2"/>
    <property type="match status" value="1"/>
</dbReference>
<dbReference type="SUPFAM" id="SSF100950">
    <property type="entry name" value="NagB/RpiA/CoA transferase-like"/>
    <property type="match status" value="1"/>
</dbReference>
<dbReference type="SMART" id="SM01134">
    <property type="entry name" value="DeoRC"/>
    <property type="match status" value="1"/>
</dbReference>
<dbReference type="SMART" id="SM00420">
    <property type="entry name" value="HTH_DEOR"/>
    <property type="match status" value="1"/>
</dbReference>
<comment type="caution">
    <text evidence="5">The sequence shown here is derived from an EMBL/GenBank/DDBJ whole genome shotgun (WGS) entry which is preliminary data.</text>
</comment>
<dbReference type="RefSeq" id="WP_161695672.1">
    <property type="nucleotide sequence ID" value="NZ_JAAAMU010000003.1"/>
</dbReference>
<keyword evidence="1" id="KW-0805">Transcription regulation</keyword>
<dbReference type="GO" id="GO:0003677">
    <property type="term" value="F:DNA binding"/>
    <property type="evidence" value="ECO:0007669"/>
    <property type="project" value="UniProtKB-KW"/>
</dbReference>